<organism evidence="4 5">
    <name type="scientific">endosymbiont of Lamellibrachia luymesi</name>
    <dbReference type="NCBI Taxonomy" id="2200907"/>
    <lineage>
        <taxon>Bacteria</taxon>
        <taxon>Pseudomonadati</taxon>
        <taxon>Pseudomonadota</taxon>
        <taxon>Gammaproteobacteria</taxon>
        <taxon>sulfur-oxidizing symbionts</taxon>
    </lineage>
</organism>
<dbReference type="PANTHER" id="PTHR35038">
    <property type="entry name" value="DISSIMILATORY SULFITE REDUCTASE SIRA"/>
    <property type="match status" value="1"/>
</dbReference>
<dbReference type="InterPro" id="IPR036280">
    <property type="entry name" value="Multihaem_cyt_sf"/>
</dbReference>
<dbReference type="Gene3D" id="1.10.780.10">
    <property type="entry name" value="Hydroxylamine Oxidoreductase, Chain A, domain 1"/>
    <property type="match status" value="1"/>
</dbReference>
<protein>
    <submittedName>
        <fullName evidence="4">Hydroxylamine oxidoreductase</fullName>
    </submittedName>
</protein>
<dbReference type="Proteomes" id="UP000255508">
    <property type="component" value="Unassembled WGS sequence"/>
</dbReference>
<dbReference type="Gene3D" id="1.20.850.10">
    <property type="entry name" value="Hydroxylamine Oxidoreductase, Chain A, domain 2"/>
    <property type="match status" value="1"/>
</dbReference>
<feature type="domain" description="Cytochrome c-552/4" evidence="3">
    <location>
        <begin position="22"/>
        <end position="69"/>
    </location>
</feature>
<evidence type="ECO:0000256" key="2">
    <source>
        <dbReference type="SAM" id="SignalP"/>
    </source>
</evidence>
<sequence>MRKWWLMGIGAALLLTQGFATAAVKAPPKQMSEETKECVKCHKKNNPGLVQMWGSSKHYGANVGCYECHQADAKDVDAFIHDDKKVKKHISIIVSPKDCANCHENEEKEMTASHHAEAGKIMGSLDNLLAEVVEGDMGMVTEGFPDGVSAAAVVGCWQCHGSHVKVLKDGALDPATWPNTGIGRINPDGSKGTCAACHSRHAFSVAQARQPENCSKCHMGPDHPQKEIYDESKHGIAYRANREKMNMDNSKWIPGEDYYAAPTCATCHMSETRKQGITHNVGDRISWNNRPPVSKKQGWIEGTVGWEDRRDKMKDVCNSCHEEGWTENFYVQYDGLVELYNRKYGKPGLKLMKAAKPLIKGPKFSNKIDFIWFELWHHEGRRARMAASMMGPDITHWEGTYDLGKNFYTELVPELKELIEHGMHGSDADVKAAKNLQRVLTEVLNHDSHKWFLGKMSKADAAKRKARQAEFKNRYKVKH</sequence>
<evidence type="ECO:0000256" key="1">
    <source>
        <dbReference type="ARBA" id="ARBA00022729"/>
    </source>
</evidence>
<evidence type="ECO:0000313" key="4">
    <source>
        <dbReference type="EMBL" id="RDH87359.1"/>
    </source>
</evidence>
<proteinExistence type="predicted"/>
<reference evidence="4 5" key="1">
    <citation type="journal article" date="2018" name="ISME J.">
        <title>Endosymbiont genomes yield clues of tubeworm success.</title>
        <authorList>
            <person name="Li Y."/>
            <person name="Liles M.R."/>
            <person name="Halanych K.M."/>
        </authorList>
    </citation>
    <scope>NUCLEOTIDE SEQUENCE [LARGE SCALE GENOMIC DNA]</scope>
    <source>
        <strain evidence="4">A1422</strain>
    </source>
</reference>
<keyword evidence="1 2" id="KW-0732">Signal</keyword>
<dbReference type="InterPro" id="IPR051829">
    <property type="entry name" value="Multiheme_Cytochr_ET"/>
</dbReference>
<feature type="signal peptide" evidence="2">
    <location>
        <begin position="1"/>
        <end position="22"/>
    </location>
</feature>
<dbReference type="SUPFAM" id="SSF48695">
    <property type="entry name" value="Multiheme cytochromes"/>
    <property type="match status" value="1"/>
</dbReference>
<dbReference type="AlphaFoldDB" id="A0A370DQP7"/>
<feature type="chain" id="PRO_5016820517" evidence="2">
    <location>
        <begin position="23"/>
        <end position="479"/>
    </location>
</feature>
<dbReference type="PANTHER" id="PTHR35038:SF8">
    <property type="entry name" value="C-TYPE POLYHEME CYTOCHROME OMCC"/>
    <property type="match status" value="1"/>
</dbReference>
<dbReference type="EMBL" id="QFXD01000269">
    <property type="protein sequence ID" value="RDH87359.1"/>
    <property type="molecule type" value="Genomic_DNA"/>
</dbReference>
<comment type="caution">
    <text evidence="4">The sequence shown here is derived from an EMBL/GenBank/DDBJ whole genome shotgun (WGS) entry which is preliminary data.</text>
</comment>
<dbReference type="Pfam" id="PF13447">
    <property type="entry name" value="Multi-haem_cyto"/>
    <property type="match status" value="1"/>
</dbReference>
<name>A0A370DQP7_9GAMM</name>
<gene>
    <name evidence="4" type="ORF">DIZ79_15315</name>
</gene>
<dbReference type="InterPro" id="IPR023155">
    <property type="entry name" value="Cyt_c-552/4"/>
</dbReference>
<dbReference type="Pfam" id="PF13435">
    <property type="entry name" value="Cytochrome_C554"/>
    <property type="match status" value="1"/>
</dbReference>
<accession>A0A370DQP7</accession>
<evidence type="ECO:0000313" key="5">
    <source>
        <dbReference type="Proteomes" id="UP000255508"/>
    </source>
</evidence>
<evidence type="ECO:0000259" key="3">
    <source>
        <dbReference type="Pfam" id="PF13435"/>
    </source>
</evidence>
<dbReference type="GO" id="GO:0016491">
    <property type="term" value="F:oxidoreductase activity"/>
    <property type="evidence" value="ECO:0007669"/>
    <property type="project" value="TreeGrafter"/>
</dbReference>